<evidence type="ECO:0000256" key="1">
    <source>
        <dbReference type="SAM" id="MobiDB-lite"/>
    </source>
</evidence>
<evidence type="ECO:0000256" key="2">
    <source>
        <dbReference type="SAM" id="Phobius"/>
    </source>
</evidence>
<dbReference type="EMBL" id="BTRK01000001">
    <property type="protein sequence ID" value="GMR32495.1"/>
    <property type="molecule type" value="Genomic_DNA"/>
</dbReference>
<feature type="transmembrane region" description="Helical" evidence="2">
    <location>
        <begin position="389"/>
        <end position="412"/>
    </location>
</feature>
<protein>
    <recommendedName>
        <fullName evidence="6">G protein-coupled receptor</fullName>
    </recommendedName>
</protein>
<keyword evidence="5" id="KW-1185">Reference proteome</keyword>
<evidence type="ECO:0000313" key="5">
    <source>
        <dbReference type="Proteomes" id="UP001328107"/>
    </source>
</evidence>
<feature type="compositionally biased region" description="Basic and acidic residues" evidence="1">
    <location>
        <begin position="187"/>
        <end position="205"/>
    </location>
</feature>
<keyword evidence="2" id="KW-0812">Transmembrane</keyword>
<feature type="chain" id="PRO_5042846089" description="G protein-coupled receptor" evidence="3">
    <location>
        <begin position="23"/>
        <end position="475"/>
    </location>
</feature>
<dbReference type="Proteomes" id="UP001328107">
    <property type="component" value="Unassembled WGS sequence"/>
</dbReference>
<gene>
    <name evidence="4" type="ORF">PMAYCL1PPCAC_02690</name>
</gene>
<dbReference type="AlphaFoldDB" id="A0AAN5C6H1"/>
<feature type="region of interest" description="Disordered" evidence="1">
    <location>
        <begin position="186"/>
        <end position="236"/>
    </location>
</feature>
<feature type="transmembrane region" description="Helical" evidence="2">
    <location>
        <begin position="424"/>
        <end position="444"/>
    </location>
</feature>
<proteinExistence type="predicted"/>
<keyword evidence="2" id="KW-0472">Membrane</keyword>
<feature type="signal peptide" evidence="3">
    <location>
        <begin position="1"/>
        <end position="22"/>
    </location>
</feature>
<feature type="region of interest" description="Disordered" evidence="1">
    <location>
        <begin position="119"/>
        <end position="158"/>
    </location>
</feature>
<accession>A0AAN5C6H1</accession>
<evidence type="ECO:0000256" key="3">
    <source>
        <dbReference type="SAM" id="SignalP"/>
    </source>
</evidence>
<feature type="compositionally biased region" description="Acidic residues" evidence="1">
    <location>
        <begin position="206"/>
        <end position="220"/>
    </location>
</feature>
<name>A0AAN5C6H1_9BILA</name>
<feature type="non-terminal residue" evidence="4">
    <location>
        <position position="1"/>
    </location>
</feature>
<keyword evidence="2" id="KW-1133">Transmembrane helix</keyword>
<sequence>SPNGIMKWCCFLFWFVWRLTLACLAHFNWCMSLYTNCIFFTIWKTYDLLWFWMHLILCSCFESLRRENYLLVWCNLIRHRKLKYPNATYKQIYLLVYGGKGTKAERALEVLEDKERTERLTRQQTRRTRKSQGEDLSSSSDDEENQQMIEDRKKKKVLHSADELAEREAEKYLYVGQAVPSGNSLVKLEEGANKDGMEMEERDEGREDEEEADGEEENNIDEGTPLHRRAGVKKERQERGDIIISDPVETVSVNSSDTRWQRMKNFFPRHFPAFNRQYSAGDPNSVEVISPNYRNTHDLVDPRDENRREKRDRKALTKKLRLRMKEELRIVALAEKRRKKIADSIELFLQLLRMICSFAVLTGNIRKIFPAAQFRYLHKGEKSYDNEDLLAFFRFTCFLDTTMFCTNFLWAACLQWHLCCRLGLIKFLLWSSLLGSIAFVVMLMPVSYAMNQLDVSWCHFFPNSTLYPYQPMWHW</sequence>
<reference evidence="5" key="1">
    <citation type="submission" date="2022-10" db="EMBL/GenBank/DDBJ databases">
        <title>Genome assembly of Pristionchus species.</title>
        <authorList>
            <person name="Yoshida K."/>
            <person name="Sommer R.J."/>
        </authorList>
    </citation>
    <scope>NUCLEOTIDE SEQUENCE [LARGE SCALE GENOMIC DNA]</scope>
    <source>
        <strain evidence="5">RS5460</strain>
    </source>
</reference>
<organism evidence="4 5">
    <name type="scientific">Pristionchus mayeri</name>
    <dbReference type="NCBI Taxonomy" id="1317129"/>
    <lineage>
        <taxon>Eukaryota</taxon>
        <taxon>Metazoa</taxon>
        <taxon>Ecdysozoa</taxon>
        <taxon>Nematoda</taxon>
        <taxon>Chromadorea</taxon>
        <taxon>Rhabditida</taxon>
        <taxon>Rhabditina</taxon>
        <taxon>Diplogasteromorpha</taxon>
        <taxon>Diplogasteroidea</taxon>
        <taxon>Neodiplogasteridae</taxon>
        <taxon>Pristionchus</taxon>
    </lineage>
</organism>
<keyword evidence="3" id="KW-0732">Signal</keyword>
<comment type="caution">
    <text evidence="4">The sequence shown here is derived from an EMBL/GenBank/DDBJ whole genome shotgun (WGS) entry which is preliminary data.</text>
</comment>
<evidence type="ECO:0000313" key="4">
    <source>
        <dbReference type="EMBL" id="GMR32495.1"/>
    </source>
</evidence>
<evidence type="ECO:0008006" key="6">
    <source>
        <dbReference type="Google" id="ProtNLM"/>
    </source>
</evidence>